<evidence type="ECO:0000259" key="11">
    <source>
        <dbReference type="Pfam" id="PF25295"/>
    </source>
</evidence>
<feature type="domain" description="IFT122 first beta-propeller" evidence="10">
    <location>
        <begin position="197"/>
        <end position="295"/>
    </location>
</feature>
<protein>
    <recommendedName>
        <fullName evidence="2">Intraflagellar transport protein 122 homolog</fullName>
    </recommendedName>
</protein>
<dbReference type="OrthoDB" id="10255582at2759"/>
<dbReference type="OMA" id="GDSFDTW"/>
<dbReference type="PANTHER" id="PTHR12764">
    <property type="entry name" value="WD REPEAT DOMAIN-RELATED"/>
    <property type="match status" value="1"/>
</dbReference>
<dbReference type="InterPro" id="IPR001680">
    <property type="entry name" value="WD40_rpt"/>
</dbReference>
<feature type="region of interest" description="Disordered" evidence="8">
    <location>
        <begin position="639"/>
        <end position="670"/>
    </location>
</feature>
<dbReference type="GO" id="GO:1905515">
    <property type="term" value="P:non-motile cilium assembly"/>
    <property type="evidence" value="ECO:0007669"/>
    <property type="project" value="TreeGrafter"/>
</dbReference>
<evidence type="ECO:0000259" key="9">
    <source>
        <dbReference type="Pfam" id="PF23377"/>
    </source>
</evidence>
<name>F0XY87_AURAN</name>
<evidence type="ECO:0000313" key="12">
    <source>
        <dbReference type="EMBL" id="EGB12073.1"/>
    </source>
</evidence>
<dbReference type="PANTHER" id="PTHR12764:SF4">
    <property type="entry name" value="INTRAFLAGELLAR TRANSPORT PROTEIN 122 HOMOLOG"/>
    <property type="match status" value="1"/>
</dbReference>
<evidence type="ECO:0000259" key="10">
    <source>
        <dbReference type="Pfam" id="PF23381"/>
    </source>
</evidence>
<keyword evidence="6" id="KW-0966">Cell projection</keyword>
<gene>
    <name evidence="12" type="ORF">AURANDRAFT_61399</name>
</gene>
<feature type="compositionally biased region" description="Basic and acidic residues" evidence="8">
    <location>
        <begin position="649"/>
        <end position="670"/>
    </location>
</feature>
<dbReference type="InterPro" id="IPR057411">
    <property type="entry name" value="TPR_IFT122"/>
</dbReference>
<evidence type="ECO:0000256" key="7">
    <source>
        <dbReference type="PROSITE-ProRule" id="PRU00221"/>
    </source>
</evidence>
<keyword evidence="4" id="KW-0677">Repeat</keyword>
<evidence type="ECO:0000256" key="4">
    <source>
        <dbReference type="ARBA" id="ARBA00022737"/>
    </source>
</evidence>
<dbReference type="GeneID" id="20223455"/>
<keyword evidence="5" id="KW-0969">Cilium</keyword>
<dbReference type="AlphaFoldDB" id="F0XY87"/>
<dbReference type="GO" id="GO:0061512">
    <property type="term" value="P:protein localization to cilium"/>
    <property type="evidence" value="ECO:0007669"/>
    <property type="project" value="TreeGrafter"/>
</dbReference>
<dbReference type="eggNOG" id="KOG1538">
    <property type="taxonomic scope" value="Eukaryota"/>
</dbReference>
<dbReference type="PROSITE" id="PS50294">
    <property type="entry name" value="WD_REPEATS_REGION"/>
    <property type="match status" value="1"/>
</dbReference>
<dbReference type="RefSeq" id="XP_009033168.1">
    <property type="nucleotide sequence ID" value="XM_009034920.1"/>
</dbReference>
<dbReference type="GO" id="GO:0030991">
    <property type="term" value="C:intraciliary transport particle A"/>
    <property type="evidence" value="ECO:0007669"/>
    <property type="project" value="TreeGrafter"/>
</dbReference>
<dbReference type="EMBL" id="GL833121">
    <property type="protein sequence ID" value="EGB12073.1"/>
    <property type="molecule type" value="Genomic_DNA"/>
</dbReference>
<evidence type="ECO:0000256" key="2">
    <source>
        <dbReference type="ARBA" id="ARBA00019442"/>
    </source>
</evidence>
<dbReference type="InterPro" id="IPR015943">
    <property type="entry name" value="WD40/YVTN_repeat-like_dom_sf"/>
</dbReference>
<evidence type="ECO:0000256" key="6">
    <source>
        <dbReference type="ARBA" id="ARBA00023273"/>
    </source>
</evidence>
<dbReference type="Proteomes" id="UP000002729">
    <property type="component" value="Unassembled WGS sequence"/>
</dbReference>
<dbReference type="GO" id="GO:0035721">
    <property type="term" value="P:intraciliary retrograde transport"/>
    <property type="evidence" value="ECO:0007669"/>
    <property type="project" value="TreeGrafter"/>
</dbReference>
<dbReference type="Pfam" id="PF23377">
    <property type="entry name" value="Beta-prop_IFT122_2nd"/>
    <property type="match status" value="1"/>
</dbReference>
<proteinExistence type="predicted"/>
<dbReference type="Gene3D" id="1.25.40.470">
    <property type="match status" value="1"/>
</dbReference>
<evidence type="ECO:0000256" key="5">
    <source>
        <dbReference type="ARBA" id="ARBA00023069"/>
    </source>
</evidence>
<dbReference type="GO" id="GO:0097730">
    <property type="term" value="C:non-motile cilium"/>
    <property type="evidence" value="ECO:0007669"/>
    <property type="project" value="TreeGrafter"/>
</dbReference>
<feature type="repeat" description="WD" evidence="7">
    <location>
        <begin position="58"/>
        <end position="90"/>
    </location>
</feature>
<dbReference type="InterPro" id="IPR056153">
    <property type="entry name" value="Beta-prop_IFT122_1st"/>
</dbReference>
<dbReference type="InterPro" id="IPR036322">
    <property type="entry name" value="WD40_repeat_dom_sf"/>
</dbReference>
<dbReference type="Pfam" id="PF23381">
    <property type="entry name" value="Beta-prop_IFT122_1st"/>
    <property type="match status" value="2"/>
</dbReference>
<accession>F0XY87</accession>
<keyword evidence="3 7" id="KW-0853">WD repeat</keyword>
<dbReference type="PROSITE" id="PS50082">
    <property type="entry name" value="WD_REPEATS_2"/>
    <property type="match status" value="1"/>
</dbReference>
<evidence type="ECO:0000313" key="13">
    <source>
        <dbReference type="Proteomes" id="UP000002729"/>
    </source>
</evidence>
<organism evidence="13">
    <name type="scientific">Aureococcus anophagefferens</name>
    <name type="common">Harmful bloom alga</name>
    <dbReference type="NCBI Taxonomy" id="44056"/>
    <lineage>
        <taxon>Eukaryota</taxon>
        <taxon>Sar</taxon>
        <taxon>Stramenopiles</taxon>
        <taxon>Ochrophyta</taxon>
        <taxon>Pelagophyceae</taxon>
        <taxon>Pelagomonadales</taxon>
        <taxon>Pelagomonadaceae</taxon>
        <taxon>Aureococcus</taxon>
    </lineage>
</organism>
<reference evidence="12 13" key="1">
    <citation type="journal article" date="2011" name="Proc. Natl. Acad. Sci. U.S.A.">
        <title>Niche of harmful alga Aureococcus anophagefferens revealed through ecogenomics.</title>
        <authorList>
            <person name="Gobler C.J."/>
            <person name="Berry D.L."/>
            <person name="Dyhrman S.T."/>
            <person name="Wilhelm S.W."/>
            <person name="Salamov A."/>
            <person name="Lobanov A.V."/>
            <person name="Zhang Y."/>
            <person name="Collier J.L."/>
            <person name="Wurch L.L."/>
            <person name="Kustka A.B."/>
            <person name="Dill B.D."/>
            <person name="Shah M."/>
            <person name="VerBerkmoes N.C."/>
            <person name="Kuo A."/>
            <person name="Terry A."/>
            <person name="Pangilinan J."/>
            <person name="Lindquist E.A."/>
            <person name="Lucas S."/>
            <person name="Paulsen I.T."/>
            <person name="Hattenrath-Lehmann T.K."/>
            <person name="Talmage S.C."/>
            <person name="Walker E.A."/>
            <person name="Koch F."/>
            <person name="Burson A.M."/>
            <person name="Marcoval M.A."/>
            <person name="Tang Y.Z."/>
            <person name="Lecleir G.R."/>
            <person name="Coyne K.J."/>
            <person name="Berg G.M."/>
            <person name="Bertrand E.M."/>
            <person name="Saito M.A."/>
            <person name="Gladyshev V.N."/>
            <person name="Grigoriev I.V."/>
        </authorList>
    </citation>
    <scope>NUCLEOTIDE SEQUENCE [LARGE SCALE GENOMIC DNA]</scope>
    <source>
        <strain evidence="13">CCMP 1984</strain>
    </source>
</reference>
<sequence>MKPKLLWTDPGLPPRREDNVKATVYAIAFRPDGTQMVVAVSNLVLVYATSDGDLVHRLRGHKDVVYTVDYARDGLRFASGGADKTVIIWNHKGDGILKFTHNESIQIVCYNPTTEQLASCTATDMGMWSKEQKSVTKHKVYSKILCAKWNNDGQYIALGMYNGHVQIREKNGQEYKVIEKTAPVWCMAWSPARDDPCDLLAVGCWNQTVSFYQLSGAQYLKERRVHFYPCSLGYFTGGQYMVIGGSDKRASLCTREAVRLKNICELDEWVWSLAVRPRQPAVAVGSYGGAISMWTVEFDAVYALDGDRFAVREHMTDVVVHHMQAEKRVRIKSRDYVRGIAVSKDRLAIMLPDRVNIYELHKREEAGVDMHYRLRKERIYVSGDCGKLGVTSSHVILARKNKLQLHGFTKPKEREWVLDAEVTCLKVDGGPVGKEGLLVGLADGAVLKIYIDNPFPIDMVKTSGAVRCLDTSGDRERLAVINDDGRLQVFDLRTKDVAFSAEGASSVSFNSQFDDMLCFSKKDVDELYVKTGAHPVQQHNIRGAVIGFVGAKLFVVADQNVSVIDLPQSAALAQHVDAKEFDKAHRIACLGVTAADWRRLANAAAKNLDLATARASYMRVHDLRQIELLNSMEVRQQQASSSAALNSPEKGKDGKGRRDRGGAKDKEAEKKATEALEPLFQAELLAYAGLYQEAAKAYTRAGHVKLAIDLFADLRQWEEAKLFAASSDSIDTRDLVRRQAEWAEEVEDWAAAADMYVSAGDAMRAVKLLGEHQQGNWTEQMAAIARSVTGEDVLRQCARCFLAAGEDALAREVYAKLDDVEALLQLYVRKQQWAEAIKLAEDASAKFSNAHRAKFDQTLYLPYAEWLALHDRFDEALEAYRKSGRPDMAQHMMEQLTCNAVVESRFKDAAYYYWLLASETLHVASGESGDDVAVAKIMPAYSAQLHKADLYYAYNFIESFFLPFTPLQPEVLFQCARFLVNGLGAREAPHGISKVKILFALAKQAKHLGAYKLARFAYDKLQHMKVPDEWQEQLDVDMLTIHSKPVRDNPELLPVCYRCGAANALLNPATNAATLSNKVGDERSRDVCTSCGHPFVRSFLNFEILPLVEFIPEAPLGDDEALELIREAPPETGRDRRKLRGQWNESKEGEANVMSMGGDDDAYDDDDAEDLFNKCIHRTLSNQEGVNSYAPVTVDAETLRSLRREHVFQCKPRAPGMRATYYKSAIADVHIAISQSCHRFFHEEDFEFQVLRDGACPFSRVKDVGDFGPC</sequence>
<dbReference type="InterPro" id="IPR056152">
    <property type="entry name" value="Beta-prop_IFT122_2nd"/>
</dbReference>
<dbReference type="KEGG" id="aaf:AURANDRAFT_61399"/>
<feature type="domain" description="IFT122 first beta-propeller" evidence="10">
    <location>
        <begin position="18"/>
        <end position="192"/>
    </location>
</feature>
<dbReference type="Gene3D" id="2.130.10.10">
    <property type="entry name" value="YVTN repeat-like/Quinoprotein amine dehydrogenase"/>
    <property type="match status" value="2"/>
</dbReference>
<evidence type="ECO:0000256" key="3">
    <source>
        <dbReference type="ARBA" id="ARBA00022574"/>
    </source>
</evidence>
<keyword evidence="13" id="KW-1185">Reference proteome</keyword>
<feature type="domain" description="IFT122 second beta-propeller" evidence="9">
    <location>
        <begin position="303"/>
        <end position="560"/>
    </location>
</feature>
<comment type="subcellular location">
    <subcellularLocation>
        <location evidence="1">Cell projection</location>
        <location evidence="1">Cilium</location>
    </subcellularLocation>
</comment>
<dbReference type="Pfam" id="PF25295">
    <property type="entry name" value="TPR_IFT122"/>
    <property type="match status" value="1"/>
</dbReference>
<feature type="domain" description="Intraflagellar transport protein 122 homolog TPR" evidence="11">
    <location>
        <begin position="667"/>
        <end position="995"/>
    </location>
</feature>
<dbReference type="InParanoid" id="F0XY87"/>
<evidence type="ECO:0000256" key="8">
    <source>
        <dbReference type="SAM" id="MobiDB-lite"/>
    </source>
</evidence>
<dbReference type="InterPro" id="IPR039857">
    <property type="entry name" value="Ift122/121"/>
</dbReference>
<evidence type="ECO:0000256" key="1">
    <source>
        <dbReference type="ARBA" id="ARBA00004138"/>
    </source>
</evidence>
<dbReference type="SUPFAM" id="SSF50978">
    <property type="entry name" value="WD40 repeat-like"/>
    <property type="match status" value="2"/>
</dbReference>
<dbReference type="SMART" id="SM00320">
    <property type="entry name" value="WD40"/>
    <property type="match status" value="7"/>
</dbReference>